<dbReference type="GO" id="GO:0004401">
    <property type="term" value="F:histidinol-phosphatase activity"/>
    <property type="evidence" value="ECO:0007669"/>
    <property type="project" value="UniProtKB-EC"/>
</dbReference>
<dbReference type="PROSITE" id="PS00630">
    <property type="entry name" value="IMP_2"/>
    <property type="match status" value="1"/>
</dbReference>
<dbReference type="InterPro" id="IPR033942">
    <property type="entry name" value="IMPase"/>
</dbReference>
<dbReference type="SUPFAM" id="SSF56655">
    <property type="entry name" value="Carbohydrate phosphatase"/>
    <property type="match status" value="1"/>
</dbReference>
<dbReference type="Pfam" id="PF00459">
    <property type="entry name" value="Inositol_P"/>
    <property type="match status" value="1"/>
</dbReference>
<dbReference type="GO" id="GO:0007165">
    <property type="term" value="P:signal transduction"/>
    <property type="evidence" value="ECO:0007669"/>
    <property type="project" value="TreeGrafter"/>
</dbReference>
<evidence type="ECO:0000256" key="3">
    <source>
        <dbReference type="ARBA" id="ARBA00004970"/>
    </source>
</evidence>
<comment type="similarity">
    <text evidence="4 11">Belongs to the inositol monophosphatase superfamily.</text>
</comment>
<keyword evidence="7 10" id="KW-0460">Magnesium</keyword>
<evidence type="ECO:0000256" key="4">
    <source>
        <dbReference type="ARBA" id="ARBA00009759"/>
    </source>
</evidence>
<feature type="binding site" evidence="10">
    <location>
        <position position="88"/>
    </location>
    <ligand>
        <name>Mg(2+)</name>
        <dbReference type="ChEBI" id="CHEBI:18420"/>
        <label>1</label>
        <note>catalytic</note>
    </ligand>
</feature>
<keyword evidence="13" id="KW-1185">Reference proteome</keyword>
<evidence type="ECO:0000256" key="7">
    <source>
        <dbReference type="ARBA" id="ARBA00022842"/>
    </source>
</evidence>
<dbReference type="GO" id="GO:0008934">
    <property type="term" value="F:inositol monophosphate 1-phosphatase activity"/>
    <property type="evidence" value="ECO:0007669"/>
    <property type="project" value="InterPro"/>
</dbReference>
<protein>
    <recommendedName>
        <fullName evidence="11">Inositol-1-monophosphatase</fullName>
        <ecNumber evidence="11">3.1.3.25</ecNumber>
    </recommendedName>
</protein>
<dbReference type="InterPro" id="IPR020583">
    <property type="entry name" value="Inositol_monoP_metal-BS"/>
</dbReference>
<dbReference type="PROSITE" id="PS00629">
    <property type="entry name" value="IMP_1"/>
    <property type="match status" value="1"/>
</dbReference>
<evidence type="ECO:0000256" key="1">
    <source>
        <dbReference type="ARBA" id="ARBA00001033"/>
    </source>
</evidence>
<evidence type="ECO:0000256" key="9">
    <source>
        <dbReference type="ARBA" id="ARBA00053547"/>
    </source>
</evidence>
<dbReference type="PANTHER" id="PTHR20854">
    <property type="entry name" value="INOSITOL MONOPHOSPHATASE"/>
    <property type="match status" value="1"/>
</dbReference>
<dbReference type="GO" id="GO:0046872">
    <property type="term" value="F:metal ion binding"/>
    <property type="evidence" value="ECO:0007669"/>
    <property type="project" value="UniProtKB-KW"/>
</dbReference>
<keyword evidence="6 11" id="KW-0378">Hydrolase</keyword>
<comment type="catalytic activity">
    <reaction evidence="8">
        <text>L-histidinol phosphate + H2O = L-histidinol + phosphate</text>
        <dbReference type="Rhea" id="RHEA:14465"/>
        <dbReference type="ChEBI" id="CHEBI:15377"/>
        <dbReference type="ChEBI" id="CHEBI:43474"/>
        <dbReference type="ChEBI" id="CHEBI:57699"/>
        <dbReference type="ChEBI" id="CHEBI:57980"/>
        <dbReference type="EC" id="3.1.3.15"/>
    </reaction>
</comment>
<feature type="binding site" evidence="10">
    <location>
        <position position="91"/>
    </location>
    <ligand>
        <name>Mg(2+)</name>
        <dbReference type="ChEBI" id="CHEBI:18420"/>
        <label>1</label>
        <note>catalytic</note>
    </ligand>
</feature>
<evidence type="ECO:0000256" key="6">
    <source>
        <dbReference type="ARBA" id="ARBA00022801"/>
    </source>
</evidence>
<dbReference type="Proteomes" id="UP001216390">
    <property type="component" value="Chromosome"/>
</dbReference>
<dbReference type="InterPro" id="IPR020550">
    <property type="entry name" value="Inositol_monophosphatase_CS"/>
</dbReference>
<gene>
    <name evidence="12" type="ORF">PO878_12150</name>
</gene>
<feature type="binding site" evidence="10">
    <location>
        <position position="215"/>
    </location>
    <ligand>
        <name>Mg(2+)</name>
        <dbReference type="ChEBI" id="CHEBI:18420"/>
        <label>1</label>
        <note>catalytic</note>
    </ligand>
</feature>
<dbReference type="GO" id="GO:0006020">
    <property type="term" value="P:inositol metabolic process"/>
    <property type="evidence" value="ECO:0007669"/>
    <property type="project" value="TreeGrafter"/>
</dbReference>
<comment type="function">
    <text evidence="9">Catalyzes the dephosphorylation of histidinol-phosphate to histidinol, the direct precursor of histidine.</text>
</comment>
<feature type="binding site" evidence="10">
    <location>
        <position position="90"/>
    </location>
    <ligand>
        <name>Mg(2+)</name>
        <dbReference type="ChEBI" id="CHEBI:18420"/>
        <label>2</label>
    </ligand>
</feature>
<name>A0AAE9Y4V5_9ACTN</name>
<evidence type="ECO:0000313" key="12">
    <source>
        <dbReference type="EMBL" id="WCO65251.1"/>
    </source>
</evidence>
<evidence type="ECO:0000256" key="8">
    <source>
        <dbReference type="ARBA" id="ARBA00049158"/>
    </source>
</evidence>
<comment type="cofactor">
    <cofactor evidence="2 10 11">
        <name>Mg(2+)</name>
        <dbReference type="ChEBI" id="CHEBI:18420"/>
    </cofactor>
</comment>
<accession>A0AAE9Y4V5</accession>
<evidence type="ECO:0000256" key="11">
    <source>
        <dbReference type="RuleBase" id="RU364068"/>
    </source>
</evidence>
<dbReference type="Gene3D" id="3.30.540.10">
    <property type="entry name" value="Fructose-1,6-Bisphosphatase, subunit A, domain 1"/>
    <property type="match status" value="1"/>
</dbReference>
<feature type="binding site" evidence="10">
    <location>
        <position position="72"/>
    </location>
    <ligand>
        <name>Mg(2+)</name>
        <dbReference type="ChEBI" id="CHEBI:18420"/>
        <label>1</label>
        <note>catalytic</note>
    </ligand>
</feature>
<keyword evidence="5 10" id="KW-0479">Metal-binding</keyword>
<evidence type="ECO:0000256" key="2">
    <source>
        <dbReference type="ARBA" id="ARBA00001946"/>
    </source>
</evidence>
<dbReference type="PANTHER" id="PTHR20854:SF4">
    <property type="entry name" value="INOSITOL-1-MONOPHOSPHATASE-RELATED"/>
    <property type="match status" value="1"/>
</dbReference>
<dbReference type="EC" id="3.1.3.25" evidence="11"/>
<organism evidence="12 13">
    <name type="scientific">Iamia majanohamensis</name>
    <dbReference type="NCBI Taxonomy" id="467976"/>
    <lineage>
        <taxon>Bacteria</taxon>
        <taxon>Bacillati</taxon>
        <taxon>Actinomycetota</taxon>
        <taxon>Acidimicrobiia</taxon>
        <taxon>Acidimicrobiales</taxon>
        <taxon>Iamiaceae</taxon>
        <taxon>Iamia</taxon>
    </lineage>
</organism>
<comment type="catalytic activity">
    <reaction evidence="1 11">
        <text>a myo-inositol phosphate + H2O = myo-inositol + phosphate</text>
        <dbReference type="Rhea" id="RHEA:24056"/>
        <dbReference type="ChEBI" id="CHEBI:15377"/>
        <dbReference type="ChEBI" id="CHEBI:17268"/>
        <dbReference type="ChEBI" id="CHEBI:43474"/>
        <dbReference type="ChEBI" id="CHEBI:84139"/>
        <dbReference type="EC" id="3.1.3.25"/>
    </reaction>
</comment>
<dbReference type="Gene3D" id="3.40.190.80">
    <property type="match status" value="1"/>
</dbReference>
<sequence length="270" mass="27901">MADPEHLAWRDLAVAVARAGAERIRARAGAADLRVDTKSTETDPVTEVDREVEAMVVESLLAARPDDGVVGEEGADRAGTSGVRWLVDPIDGTVNFLYGIPGCNVSVAAEAGGQVVAAAVVDPLHGDVFAAARGHGATRNGHALRATSASDPARSLVGTGFGYDPERRRRQAEVLVRVLPQVRDVRRLGAAAVDLCWVACGRLDGYYETGLQAWDWAAGGLVAEEAGARVGTVGDVPLPDGLPGACIVAAAPDLFDPLRALVAAAGAAEV</sequence>
<dbReference type="GO" id="GO:0046854">
    <property type="term" value="P:phosphatidylinositol phosphate biosynthetic process"/>
    <property type="evidence" value="ECO:0007669"/>
    <property type="project" value="InterPro"/>
</dbReference>
<dbReference type="RefSeq" id="WP_272734776.1">
    <property type="nucleotide sequence ID" value="NZ_CP116942.1"/>
</dbReference>
<dbReference type="EMBL" id="CP116942">
    <property type="protein sequence ID" value="WCO65251.1"/>
    <property type="molecule type" value="Genomic_DNA"/>
</dbReference>
<evidence type="ECO:0000313" key="13">
    <source>
        <dbReference type="Proteomes" id="UP001216390"/>
    </source>
</evidence>
<comment type="pathway">
    <text evidence="3">Amino-acid biosynthesis; L-histidine biosynthesis; L-histidine from 5-phospho-alpha-D-ribose 1-diphosphate: step 8/9.</text>
</comment>
<proteinExistence type="inferred from homology"/>
<dbReference type="FunFam" id="3.30.540.10:FF:000003">
    <property type="entry name" value="Inositol-1-monophosphatase"/>
    <property type="match status" value="1"/>
</dbReference>
<dbReference type="CDD" id="cd01639">
    <property type="entry name" value="IMPase"/>
    <property type="match status" value="1"/>
</dbReference>
<reference evidence="12" key="1">
    <citation type="submission" date="2023-01" db="EMBL/GenBank/DDBJ databases">
        <title>The diversity of Class Acidimicrobiia in South China Sea sediment environments and the proposal of Iamia marina sp. nov., a novel species of the genus Iamia.</title>
        <authorList>
            <person name="He Y."/>
            <person name="Tian X."/>
        </authorList>
    </citation>
    <scope>NUCLEOTIDE SEQUENCE</scope>
    <source>
        <strain evidence="12">DSM 19957</strain>
    </source>
</reference>
<evidence type="ECO:0000256" key="5">
    <source>
        <dbReference type="ARBA" id="ARBA00022723"/>
    </source>
</evidence>
<dbReference type="KEGG" id="ima:PO878_12150"/>
<evidence type="ECO:0000256" key="10">
    <source>
        <dbReference type="PIRSR" id="PIRSR600760-2"/>
    </source>
</evidence>
<dbReference type="InterPro" id="IPR000760">
    <property type="entry name" value="Inositol_monophosphatase-like"/>
</dbReference>
<dbReference type="AlphaFoldDB" id="A0AAE9Y4V5"/>
<dbReference type="PRINTS" id="PR00377">
    <property type="entry name" value="IMPHPHTASES"/>
</dbReference>